<evidence type="ECO:0000256" key="2">
    <source>
        <dbReference type="SAM" id="SignalP"/>
    </source>
</evidence>
<evidence type="ECO:0000313" key="4">
    <source>
        <dbReference type="Proteomes" id="UP000027135"/>
    </source>
</evidence>
<dbReference type="Pfam" id="PF01395">
    <property type="entry name" value="PBP_GOBP"/>
    <property type="match status" value="1"/>
</dbReference>
<dbReference type="eggNOG" id="ENOG502SG48">
    <property type="taxonomic scope" value="Eukaryota"/>
</dbReference>
<dbReference type="InParanoid" id="A0A067RD87"/>
<reference evidence="3 4" key="1">
    <citation type="journal article" date="2014" name="Nat. Commun.">
        <title>Molecular traces of alternative social organization in a termite genome.</title>
        <authorList>
            <person name="Terrapon N."/>
            <person name="Li C."/>
            <person name="Robertson H.M."/>
            <person name="Ji L."/>
            <person name="Meng X."/>
            <person name="Booth W."/>
            <person name="Chen Z."/>
            <person name="Childers C.P."/>
            <person name="Glastad K.M."/>
            <person name="Gokhale K."/>
            <person name="Gowin J."/>
            <person name="Gronenberg W."/>
            <person name="Hermansen R.A."/>
            <person name="Hu H."/>
            <person name="Hunt B.G."/>
            <person name="Huylmans A.K."/>
            <person name="Khalil S.M."/>
            <person name="Mitchell R.D."/>
            <person name="Munoz-Torres M.C."/>
            <person name="Mustard J.A."/>
            <person name="Pan H."/>
            <person name="Reese J.T."/>
            <person name="Scharf M.E."/>
            <person name="Sun F."/>
            <person name="Vogel H."/>
            <person name="Xiao J."/>
            <person name="Yang W."/>
            <person name="Yang Z."/>
            <person name="Yang Z."/>
            <person name="Zhou J."/>
            <person name="Zhu J."/>
            <person name="Brent C.S."/>
            <person name="Elsik C.G."/>
            <person name="Goodisman M.A."/>
            <person name="Liberles D.A."/>
            <person name="Roe R.M."/>
            <person name="Vargo E.L."/>
            <person name="Vilcinskas A."/>
            <person name="Wang J."/>
            <person name="Bornberg-Bauer E."/>
            <person name="Korb J."/>
            <person name="Zhang G."/>
            <person name="Liebig J."/>
        </authorList>
    </citation>
    <scope>NUCLEOTIDE SEQUENCE [LARGE SCALE GENOMIC DNA]</scope>
    <source>
        <tissue evidence="3">Whole organism</tissue>
    </source>
</reference>
<dbReference type="OrthoDB" id="8184571at2759"/>
<dbReference type="PANTHER" id="PTHR11857">
    <property type="entry name" value="ODORANT BINDING PROTEIN-RELATED"/>
    <property type="match status" value="1"/>
</dbReference>
<dbReference type="FunCoup" id="A0A067RD87">
    <property type="interactions" value="23"/>
</dbReference>
<dbReference type="InterPro" id="IPR036728">
    <property type="entry name" value="PBP_GOBP_sf"/>
</dbReference>
<dbReference type="GO" id="GO:0007608">
    <property type="term" value="P:sensory perception of smell"/>
    <property type="evidence" value="ECO:0007669"/>
    <property type="project" value="TreeGrafter"/>
</dbReference>
<dbReference type="AlphaFoldDB" id="A0A067RD87"/>
<accession>A0A067RD87</accession>
<keyword evidence="4" id="KW-1185">Reference proteome</keyword>
<feature type="chain" id="PRO_5001645059" evidence="2">
    <location>
        <begin position="22"/>
        <end position="193"/>
    </location>
</feature>
<name>A0A067RD87_ZOONE</name>
<organism evidence="3 4">
    <name type="scientific">Zootermopsis nevadensis</name>
    <name type="common">Dampwood termite</name>
    <dbReference type="NCBI Taxonomy" id="136037"/>
    <lineage>
        <taxon>Eukaryota</taxon>
        <taxon>Metazoa</taxon>
        <taxon>Ecdysozoa</taxon>
        <taxon>Arthropoda</taxon>
        <taxon>Hexapoda</taxon>
        <taxon>Insecta</taxon>
        <taxon>Pterygota</taxon>
        <taxon>Neoptera</taxon>
        <taxon>Polyneoptera</taxon>
        <taxon>Dictyoptera</taxon>
        <taxon>Blattodea</taxon>
        <taxon>Blattoidea</taxon>
        <taxon>Termitoidae</taxon>
        <taxon>Termopsidae</taxon>
        <taxon>Zootermopsis</taxon>
    </lineage>
</organism>
<dbReference type="InterPro" id="IPR006170">
    <property type="entry name" value="PBP/GOBP"/>
</dbReference>
<evidence type="ECO:0000256" key="1">
    <source>
        <dbReference type="ARBA" id="ARBA00022729"/>
    </source>
</evidence>
<dbReference type="Gene3D" id="1.10.238.20">
    <property type="entry name" value="Pheromone/general odorant binding protein domain"/>
    <property type="match status" value="1"/>
</dbReference>
<dbReference type="GO" id="GO:0005615">
    <property type="term" value="C:extracellular space"/>
    <property type="evidence" value="ECO:0007669"/>
    <property type="project" value="TreeGrafter"/>
</dbReference>
<protein>
    <submittedName>
        <fullName evidence="3">Uncharacterized protein</fullName>
    </submittedName>
</protein>
<dbReference type="GO" id="GO:0005549">
    <property type="term" value="F:odorant binding"/>
    <property type="evidence" value="ECO:0007669"/>
    <property type="project" value="InterPro"/>
</dbReference>
<gene>
    <name evidence="3" type="ORF">L798_09260</name>
</gene>
<sequence>MAMFSFLVILASSQLLVLVNAVPASEAEVDVKEIMKKCNESNPIDAEYLDQLNMTGSFPDENVRSAKCFIRCVFMETGVMDSDGKLVAAKLKEAFGKRQGPVAVKTADLEMFVDNCIAADADVTCQCERAYRFSKCLMTEPKMFGRLEEAEDDGDGSIRDAITSFLRDMGHTVLSVLNILNQIREVVSSALSG</sequence>
<dbReference type="SMART" id="SM00708">
    <property type="entry name" value="PhBP"/>
    <property type="match status" value="1"/>
</dbReference>
<dbReference type="EMBL" id="KK852777">
    <property type="protein sequence ID" value="KDR16733.1"/>
    <property type="molecule type" value="Genomic_DNA"/>
</dbReference>
<dbReference type="Proteomes" id="UP000027135">
    <property type="component" value="Unassembled WGS sequence"/>
</dbReference>
<feature type="signal peptide" evidence="2">
    <location>
        <begin position="1"/>
        <end position="21"/>
    </location>
</feature>
<dbReference type="SUPFAM" id="SSF47565">
    <property type="entry name" value="Insect pheromone/odorant-binding proteins"/>
    <property type="match status" value="1"/>
</dbReference>
<proteinExistence type="predicted"/>
<keyword evidence="1 2" id="KW-0732">Signal</keyword>
<dbReference type="STRING" id="136037.A0A067RD87"/>
<dbReference type="CDD" id="cd23992">
    <property type="entry name" value="PBP_GOBP"/>
    <property type="match status" value="1"/>
</dbReference>
<evidence type="ECO:0000313" key="3">
    <source>
        <dbReference type="EMBL" id="KDR16733.1"/>
    </source>
</evidence>